<dbReference type="InterPro" id="IPR003598">
    <property type="entry name" value="Ig_sub2"/>
</dbReference>
<keyword evidence="6" id="KW-0472">Membrane</keyword>
<keyword evidence="6" id="KW-1133">Transmembrane helix</keyword>
<dbReference type="CDD" id="cd00096">
    <property type="entry name" value="Ig"/>
    <property type="match status" value="1"/>
</dbReference>
<feature type="compositionally biased region" description="Polar residues" evidence="5">
    <location>
        <begin position="588"/>
        <end position="601"/>
    </location>
</feature>
<dbReference type="InterPro" id="IPR051170">
    <property type="entry name" value="Neural/epithelial_adhesion"/>
</dbReference>
<dbReference type="SMART" id="SM00409">
    <property type="entry name" value="IG"/>
    <property type="match status" value="2"/>
</dbReference>
<keyword evidence="6" id="KW-0812">Transmembrane</keyword>
<proteinExistence type="predicted"/>
<dbReference type="InterPro" id="IPR013783">
    <property type="entry name" value="Ig-like_fold"/>
</dbReference>
<dbReference type="Gene3D" id="2.60.40.10">
    <property type="entry name" value="Immunoglobulins"/>
    <property type="match status" value="3"/>
</dbReference>
<keyword evidence="1" id="KW-0732">Signal</keyword>
<evidence type="ECO:0000256" key="4">
    <source>
        <dbReference type="ARBA" id="ARBA00023319"/>
    </source>
</evidence>
<evidence type="ECO:0000313" key="9">
    <source>
        <dbReference type="Proteomes" id="UP001164746"/>
    </source>
</evidence>
<protein>
    <submittedName>
        <fullName evidence="8">OBCAM-like protein</fullName>
    </submittedName>
</protein>
<dbReference type="InterPro" id="IPR007110">
    <property type="entry name" value="Ig-like_dom"/>
</dbReference>
<evidence type="ECO:0000256" key="5">
    <source>
        <dbReference type="SAM" id="MobiDB-lite"/>
    </source>
</evidence>
<evidence type="ECO:0000256" key="2">
    <source>
        <dbReference type="ARBA" id="ARBA00022737"/>
    </source>
</evidence>
<dbReference type="InterPro" id="IPR036179">
    <property type="entry name" value="Ig-like_dom_sf"/>
</dbReference>
<evidence type="ECO:0000256" key="6">
    <source>
        <dbReference type="SAM" id="Phobius"/>
    </source>
</evidence>
<dbReference type="InterPro" id="IPR003599">
    <property type="entry name" value="Ig_sub"/>
</dbReference>
<dbReference type="SMART" id="SM00408">
    <property type="entry name" value="IGc2"/>
    <property type="match status" value="1"/>
</dbReference>
<sequence length="697" mass="76974">MDVDNVTVKVTDTAILPCAIDFMGGHKVCINAILPCTIDFMGGHKVCIKAILPCTSDFIGGHKVCIKAVLPCVIDFMGGHKVCINAIQPCAINFMRGHKVCINAILPCAIDFIGGHNVCIKAILPCAIDFMGGHKVCINAKLPCAIYFIGGHNVCIKAILPCAINLWEATRYVSTPYCRAPSTSWEATRYVSTPYCRAPSTSSEATRVFSINAILPCAIDFMGGHKVFSINAILPCAINLMEGHKVCIDAILLCAINFPYFMGGHKVVWTDQWSTLLTLDDRRIIDDPRVSIVRPYKRDWNLHIWNVTYEDQGPYDCQVNSDPIQSKRVMLNVLVPSEIVDILSSRDRTVLEGSTAILVCTVTGVPTPEVSWYKLPYEGQSSAREIRPEVNMLTKHIGQYVGRDTVLYCEVVANPHGVMVWKKDRRDIDLMNKEKYTVDYYNGNIGTFKKTLILQIHNIQVEDFGKYVCFARNSIGQNKESMILYDYSVHDSPPTIMPETSVIEPFAKAPSKTPTTQKPDDIEIPREGSGVGTDKELFLNAVTQGANRPNKPSTTLNTHKPDAIEILGQGNDDRTDGEVFAIDVTTGIGPQQPNRPNQSGDETLPPGSSVKGGEDPCPTSASSELYSISLISSLLLSYTSLIMCEVQAEKDGLNIQHEIQRGENIYQFTKHAVIIVSLLYAFIMGILKYVMHGDRNT</sequence>
<feature type="region of interest" description="Disordered" evidence="5">
    <location>
        <begin position="509"/>
        <end position="530"/>
    </location>
</feature>
<dbReference type="EMBL" id="CP111028">
    <property type="protein sequence ID" value="WAR31426.1"/>
    <property type="molecule type" value="Genomic_DNA"/>
</dbReference>
<reference evidence="8" key="1">
    <citation type="submission" date="2022-11" db="EMBL/GenBank/DDBJ databases">
        <title>Centuries of genome instability and evolution in soft-shell clam transmissible cancer (bioRxiv).</title>
        <authorList>
            <person name="Hart S.F.M."/>
            <person name="Yonemitsu M.A."/>
            <person name="Giersch R.M."/>
            <person name="Beal B.F."/>
            <person name="Arriagada G."/>
            <person name="Davis B.W."/>
            <person name="Ostrander E.A."/>
            <person name="Goff S.P."/>
            <person name="Metzger M.J."/>
        </authorList>
    </citation>
    <scope>NUCLEOTIDE SEQUENCE</scope>
    <source>
        <strain evidence="8">MELC-2E11</strain>
        <tissue evidence="8">Siphon/mantle</tissue>
    </source>
</reference>
<keyword evidence="2" id="KW-0677">Repeat</keyword>
<keyword evidence="4" id="KW-0393">Immunoglobulin domain</keyword>
<dbReference type="InterPro" id="IPR013098">
    <property type="entry name" value="Ig_I-set"/>
</dbReference>
<gene>
    <name evidence="8" type="ORF">MAR_033968</name>
</gene>
<keyword evidence="3" id="KW-1015">Disulfide bond</keyword>
<accession>A0ABY7GER4</accession>
<dbReference type="PANTHER" id="PTHR12231">
    <property type="entry name" value="CTX-RELATED TYPE I TRANSMEMBRANE PROTEIN"/>
    <property type="match status" value="1"/>
</dbReference>
<feature type="domain" description="Ig-like" evidence="7">
    <location>
        <begin position="216"/>
        <end position="330"/>
    </location>
</feature>
<dbReference type="PANTHER" id="PTHR12231:SF253">
    <property type="entry name" value="DPR-INTERACTING PROTEIN ETA, ISOFORM B-RELATED"/>
    <property type="match status" value="1"/>
</dbReference>
<dbReference type="SUPFAM" id="SSF48726">
    <property type="entry name" value="Immunoglobulin"/>
    <property type="match status" value="2"/>
</dbReference>
<evidence type="ECO:0000259" key="7">
    <source>
        <dbReference type="PROSITE" id="PS50835"/>
    </source>
</evidence>
<dbReference type="PROSITE" id="PS50835">
    <property type="entry name" value="IG_LIKE"/>
    <property type="match status" value="2"/>
</dbReference>
<keyword evidence="9" id="KW-1185">Reference proteome</keyword>
<evidence type="ECO:0000256" key="1">
    <source>
        <dbReference type="ARBA" id="ARBA00022729"/>
    </source>
</evidence>
<feature type="region of interest" description="Disordered" evidence="5">
    <location>
        <begin position="586"/>
        <end position="618"/>
    </location>
</feature>
<evidence type="ECO:0000313" key="8">
    <source>
        <dbReference type="EMBL" id="WAR31426.1"/>
    </source>
</evidence>
<feature type="transmembrane region" description="Helical" evidence="6">
    <location>
        <begin position="671"/>
        <end position="691"/>
    </location>
</feature>
<name>A0ABY7GER4_MYAAR</name>
<dbReference type="Proteomes" id="UP001164746">
    <property type="component" value="Chromosome 17"/>
</dbReference>
<dbReference type="Pfam" id="PF07679">
    <property type="entry name" value="I-set"/>
    <property type="match status" value="2"/>
</dbReference>
<organism evidence="8 9">
    <name type="scientific">Mya arenaria</name>
    <name type="common">Soft-shell clam</name>
    <dbReference type="NCBI Taxonomy" id="6604"/>
    <lineage>
        <taxon>Eukaryota</taxon>
        <taxon>Metazoa</taxon>
        <taxon>Spiralia</taxon>
        <taxon>Lophotrochozoa</taxon>
        <taxon>Mollusca</taxon>
        <taxon>Bivalvia</taxon>
        <taxon>Autobranchia</taxon>
        <taxon>Heteroconchia</taxon>
        <taxon>Euheterodonta</taxon>
        <taxon>Imparidentia</taxon>
        <taxon>Neoheterodontei</taxon>
        <taxon>Myida</taxon>
        <taxon>Myoidea</taxon>
        <taxon>Myidae</taxon>
        <taxon>Mya</taxon>
    </lineage>
</organism>
<feature type="domain" description="Ig-like" evidence="7">
    <location>
        <begin position="336"/>
        <end position="485"/>
    </location>
</feature>
<evidence type="ECO:0000256" key="3">
    <source>
        <dbReference type="ARBA" id="ARBA00023157"/>
    </source>
</evidence>